<dbReference type="InterPro" id="IPR029787">
    <property type="entry name" value="Nucleotide_cyclase"/>
</dbReference>
<dbReference type="Proteomes" id="UP000018851">
    <property type="component" value="Chromosome"/>
</dbReference>
<dbReference type="SMART" id="SM00091">
    <property type="entry name" value="PAS"/>
    <property type="match status" value="3"/>
</dbReference>
<dbReference type="InterPro" id="IPR052155">
    <property type="entry name" value="Biofilm_reg_signaling"/>
</dbReference>
<dbReference type="InterPro" id="IPR013655">
    <property type="entry name" value="PAS_fold_3"/>
</dbReference>
<dbReference type="InterPro" id="IPR013656">
    <property type="entry name" value="PAS_4"/>
</dbReference>
<keyword evidence="5" id="KW-1185">Reference proteome</keyword>
<protein>
    <recommendedName>
        <fullName evidence="6">Diguanylate cyclase</fullName>
    </recommendedName>
</protein>
<dbReference type="InterPro" id="IPR000160">
    <property type="entry name" value="GGDEF_dom"/>
</dbReference>
<feature type="domain" description="PAS" evidence="1">
    <location>
        <begin position="122"/>
        <end position="192"/>
    </location>
</feature>
<dbReference type="CDD" id="cd01949">
    <property type="entry name" value="GGDEF"/>
    <property type="match status" value="1"/>
</dbReference>
<dbReference type="RefSeq" id="WP_053000684.1">
    <property type="nucleotide sequence ID" value="NZ_CP006644.1"/>
</dbReference>
<dbReference type="InterPro" id="IPR000014">
    <property type="entry name" value="PAS"/>
</dbReference>
<reference evidence="4 5" key="1">
    <citation type="submission" date="2013-07" db="EMBL/GenBank/DDBJ databases">
        <title>Completed genome of Sphingomonas sanxanigenens NX02.</title>
        <authorList>
            <person name="Ma T."/>
            <person name="Huang H."/>
            <person name="Wu M."/>
            <person name="Li X."/>
            <person name="Li G."/>
        </authorList>
    </citation>
    <scope>NUCLEOTIDE SEQUENCE [LARGE SCALE GENOMIC DNA]</scope>
    <source>
        <strain evidence="4 5">NX02</strain>
    </source>
</reference>
<dbReference type="InterPro" id="IPR043128">
    <property type="entry name" value="Rev_trsase/Diguanyl_cyclase"/>
</dbReference>
<dbReference type="PATRIC" id="fig|1123269.5.peg.4133"/>
<gene>
    <name evidence="4" type="ORF">NX02_21115</name>
</gene>
<dbReference type="CDD" id="cd00130">
    <property type="entry name" value="PAS"/>
    <property type="match status" value="3"/>
</dbReference>
<dbReference type="PANTHER" id="PTHR44757:SF4">
    <property type="entry name" value="DIGUANYLATE CYCLASE DGCE-RELATED"/>
    <property type="match status" value="1"/>
</dbReference>
<feature type="domain" description="PAS" evidence="1">
    <location>
        <begin position="248"/>
        <end position="293"/>
    </location>
</feature>
<dbReference type="Gene3D" id="3.30.450.20">
    <property type="entry name" value="PAS domain"/>
    <property type="match status" value="3"/>
</dbReference>
<evidence type="ECO:0000313" key="4">
    <source>
        <dbReference type="EMBL" id="AHE51734.1"/>
    </source>
</evidence>
<dbReference type="InterPro" id="IPR035965">
    <property type="entry name" value="PAS-like_dom_sf"/>
</dbReference>
<dbReference type="SMART" id="SM00267">
    <property type="entry name" value="GGDEF"/>
    <property type="match status" value="1"/>
</dbReference>
<evidence type="ECO:0000313" key="5">
    <source>
        <dbReference type="Proteomes" id="UP000018851"/>
    </source>
</evidence>
<dbReference type="InterPro" id="IPR000700">
    <property type="entry name" value="PAS-assoc_C"/>
</dbReference>
<dbReference type="InterPro" id="IPR001610">
    <property type="entry name" value="PAC"/>
</dbReference>
<dbReference type="AlphaFoldDB" id="W0A1C0"/>
<dbReference type="Gene3D" id="3.30.70.270">
    <property type="match status" value="1"/>
</dbReference>
<dbReference type="SUPFAM" id="SSF55785">
    <property type="entry name" value="PYP-like sensor domain (PAS domain)"/>
    <property type="match status" value="3"/>
</dbReference>
<evidence type="ECO:0008006" key="6">
    <source>
        <dbReference type="Google" id="ProtNLM"/>
    </source>
</evidence>
<dbReference type="PROSITE" id="PS50112">
    <property type="entry name" value="PAS"/>
    <property type="match status" value="3"/>
</dbReference>
<accession>W0A1C0</accession>
<dbReference type="PANTHER" id="PTHR44757">
    <property type="entry name" value="DIGUANYLATE CYCLASE DGCP"/>
    <property type="match status" value="1"/>
</dbReference>
<dbReference type="Pfam" id="PF00990">
    <property type="entry name" value="GGDEF"/>
    <property type="match status" value="1"/>
</dbReference>
<evidence type="ECO:0000259" key="3">
    <source>
        <dbReference type="PROSITE" id="PS50887"/>
    </source>
</evidence>
<dbReference type="GO" id="GO:0003824">
    <property type="term" value="F:catalytic activity"/>
    <property type="evidence" value="ECO:0007669"/>
    <property type="project" value="UniProtKB-ARBA"/>
</dbReference>
<evidence type="ECO:0000259" key="1">
    <source>
        <dbReference type="PROSITE" id="PS50112"/>
    </source>
</evidence>
<feature type="domain" description="PAC" evidence="2">
    <location>
        <begin position="319"/>
        <end position="378"/>
    </location>
</feature>
<dbReference type="NCBIfam" id="TIGR00229">
    <property type="entry name" value="sensory_box"/>
    <property type="match status" value="3"/>
</dbReference>
<dbReference type="EMBL" id="CP006644">
    <property type="protein sequence ID" value="AHE51734.1"/>
    <property type="molecule type" value="Genomic_DNA"/>
</dbReference>
<dbReference type="NCBIfam" id="TIGR00254">
    <property type="entry name" value="GGDEF"/>
    <property type="match status" value="1"/>
</dbReference>
<dbReference type="OrthoDB" id="9812260at2"/>
<proteinExistence type="predicted"/>
<dbReference type="PROSITE" id="PS50113">
    <property type="entry name" value="PAC"/>
    <property type="match status" value="3"/>
</dbReference>
<feature type="domain" description="PAC" evidence="2">
    <location>
        <begin position="65"/>
        <end position="121"/>
    </location>
</feature>
<feature type="domain" description="PAS" evidence="1">
    <location>
        <begin position="1"/>
        <end position="68"/>
    </location>
</feature>
<name>W0A1C0_9SPHN</name>
<sequence>MLREFANTAPALIAYIDHTLTYRYANETYRLWRGLAPDDIVGKSMREIVGERSYAMLESKARAALDGEAVIYEMELFDGERRRFVHGNYTPDRAADGSIAGFHVLVTDISDRRALEERLVRSERQFNDAFRHAAIGMALVALDGSWRDVNPALIAMLGYGEQEFLTLTFQDITHPDDLAADLDLLDDLVAGTIRSYQMEKRYFRKDGAIVHAILAVSLVRGEDGTPLHFISQIQDITARREAEEQLFNEHELSQVTLRSIGDGVMTTDREARITWLNPAAERLTGRSNAQAKGLPTAEIFPIETEDGSPVDDPVTRAIATGEVQFIDTIVLLRRADGSHVPVSDTAAPIRNQAGAIVGGVLVFQDASAERARRLQLLAEARSDALTGLLNRAGFDERLAALMARAGEDRRELALLFCDLDGFKPINDTYGHSTGDQVLKEVAARLLRGTRHGDVVARWAGDEFVIIIQFDAEETPDIVADRLTRSVREPIAIAGLARPISVGISIGISIAGAVGWDTAALLNKADAALYAAKARGGNAVRFG</sequence>
<evidence type="ECO:0000259" key="2">
    <source>
        <dbReference type="PROSITE" id="PS50113"/>
    </source>
</evidence>
<dbReference type="PROSITE" id="PS50887">
    <property type="entry name" value="GGDEF"/>
    <property type="match status" value="1"/>
</dbReference>
<dbReference type="KEGG" id="ssan:NX02_21115"/>
<dbReference type="FunFam" id="3.30.70.270:FF:000001">
    <property type="entry name" value="Diguanylate cyclase domain protein"/>
    <property type="match status" value="1"/>
</dbReference>
<dbReference type="eggNOG" id="COG3290">
    <property type="taxonomic scope" value="Bacteria"/>
</dbReference>
<dbReference type="HOGENOM" id="CLU_000445_11_28_5"/>
<dbReference type="SMART" id="SM00086">
    <property type="entry name" value="PAC"/>
    <property type="match status" value="3"/>
</dbReference>
<organism evidence="4 5">
    <name type="scientific">Sphingomonas sanxanigenens DSM 19645 = NX02</name>
    <dbReference type="NCBI Taxonomy" id="1123269"/>
    <lineage>
        <taxon>Bacteria</taxon>
        <taxon>Pseudomonadati</taxon>
        <taxon>Pseudomonadota</taxon>
        <taxon>Alphaproteobacteria</taxon>
        <taxon>Sphingomonadales</taxon>
        <taxon>Sphingomonadaceae</taxon>
        <taxon>Sphingomonas</taxon>
    </lineage>
</organism>
<dbReference type="Pfam" id="PF08448">
    <property type="entry name" value="PAS_4"/>
    <property type="match status" value="2"/>
</dbReference>
<feature type="domain" description="GGDEF" evidence="3">
    <location>
        <begin position="410"/>
        <end position="542"/>
    </location>
</feature>
<dbReference type="Pfam" id="PF08447">
    <property type="entry name" value="PAS_3"/>
    <property type="match status" value="1"/>
</dbReference>
<feature type="domain" description="PAC" evidence="2">
    <location>
        <begin position="196"/>
        <end position="248"/>
    </location>
</feature>
<dbReference type="eggNOG" id="COG5001">
    <property type="taxonomic scope" value="Bacteria"/>
</dbReference>
<dbReference type="STRING" id="1123269.NX02_21115"/>
<dbReference type="SUPFAM" id="SSF55073">
    <property type="entry name" value="Nucleotide cyclase"/>
    <property type="match status" value="1"/>
</dbReference>